<dbReference type="InterPro" id="IPR036412">
    <property type="entry name" value="HAD-like_sf"/>
</dbReference>
<dbReference type="AlphaFoldDB" id="A0A1H6VN24"/>
<dbReference type="SUPFAM" id="SSF56784">
    <property type="entry name" value="HAD-like"/>
    <property type="match status" value="1"/>
</dbReference>
<dbReference type="RefSeq" id="WP_091338728.1">
    <property type="nucleotide sequence ID" value="NZ_FNYC01000004.1"/>
</dbReference>
<dbReference type="InterPro" id="IPR023198">
    <property type="entry name" value="PGP-like_dom2"/>
</dbReference>
<organism evidence="2 3">
    <name type="scientific">Frateuria terrea</name>
    <dbReference type="NCBI Taxonomy" id="529704"/>
    <lineage>
        <taxon>Bacteria</taxon>
        <taxon>Pseudomonadati</taxon>
        <taxon>Pseudomonadota</taxon>
        <taxon>Gammaproteobacteria</taxon>
        <taxon>Lysobacterales</taxon>
        <taxon>Rhodanobacteraceae</taxon>
        <taxon>Frateuria</taxon>
    </lineage>
</organism>
<gene>
    <name evidence="2" type="ORF">SAMN04487997_2223</name>
</gene>
<dbReference type="CDD" id="cd07515">
    <property type="entry name" value="HAD-like"/>
    <property type="match status" value="1"/>
</dbReference>
<dbReference type="SFLD" id="SFLDG01129">
    <property type="entry name" value="C1.5:_HAD__Beta-PGM__Phosphata"/>
    <property type="match status" value="1"/>
</dbReference>
<dbReference type="PANTHER" id="PTHR43316">
    <property type="entry name" value="HYDROLASE, HALOACID DELAHOGENASE-RELATED"/>
    <property type="match status" value="1"/>
</dbReference>
<evidence type="ECO:0000313" key="3">
    <source>
        <dbReference type="Proteomes" id="UP000199420"/>
    </source>
</evidence>
<evidence type="ECO:0000313" key="2">
    <source>
        <dbReference type="EMBL" id="SEJ02090.1"/>
    </source>
</evidence>
<dbReference type="SFLD" id="SFLDS00003">
    <property type="entry name" value="Haloacid_Dehalogenase"/>
    <property type="match status" value="1"/>
</dbReference>
<dbReference type="Gene3D" id="1.10.150.240">
    <property type="entry name" value="Putative phosphatase, domain 2"/>
    <property type="match status" value="1"/>
</dbReference>
<keyword evidence="3" id="KW-1185">Reference proteome</keyword>
<keyword evidence="1 2" id="KW-0378">Hydrolase</keyword>
<reference evidence="2 3" key="1">
    <citation type="submission" date="2016-10" db="EMBL/GenBank/DDBJ databases">
        <authorList>
            <person name="de Groot N.N."/>
        </authorList>
    </citation>
    <scope>NUCLEOTIDE SEQUENCE [LARGE SCALE GENOMIC DNA]</scope>
    <source>
        <strain evidence="2 3">DSM 26515</strain>
    </source>
</reference>
<dbReference type="Proteomes" id="UP000199420">
    <property type="component" value="Unassembled WGS sequence"/>
</dbReference>
<dbReference type="STRING" id="529704.SAMN02927913_3007"/>
<dbReference type="Pfam" id="PF00702">
    <property type="entry name" value="Hydrolase"/>
    <property type="match status" value="1"/>
</dbReference>
<sequence length="243" mass="26356">MLELIGFDGDDTLWHSEGYYQAAGAAFRDILGRYLDVTDREVQEGMLATERRNLKLFGYGAKGMTLSMVETAVAMTDARIGARDIHRIVELGKAVLEHPVELLPHIRAAIEAVAARHAIVLVTKGDLAHQEKKVAQSGLADLFGRIEIVSEKNQATYRRVLGEFDLAPAQFAMVGNSLRSDIEPVLALGGWGVHMPYHVTWAHELETGLSGGEERFVTVDDAQGIPAAVARLAERAAASLAAS</sequence>
<evidence type="ECO:0000256" key="1">
    <source>
        <dbReference type="ARBA" id="ARBA00022801"/>
    </source>
</evidence>
<dbReference type="GO" id="GO:0016787">
    <property type="term" value="F:hydrolase activity"/>
    <property type="evidence" value="ECO:0007669"/>
    <property type="project" value="UniProtKB-KW"/>
</dbReference>
<dbReference type="EMBL" id="FNYC01000004">
    <property type="protein sequence ID" value="SEJ02090.1"/>
    <property type="molecule type" value="Genomic_DNA"/>
</dbReference>
<protein>
    <submittedName>
        <fullName evidence="2">Putative hydrolase of the HAD superfamily</fullName>
    </submittedName>
</protein>
<dbReference type="InterPro" id="IPR023214">
    <property type="entry name" value="HAD_sf"/>
</dbReference>
<dbReference type="Gene3D" id="3.40.50.1000">
    <property type="entry name" value="HAD superfamily/HAD-like"/>
    <property type="match status" value="1"/>
</dbReference>
<proteinExistence type="predicted"/>
<dbReference type="PANTHER" id="PTHR43316:SF8">
    <property type="entry name" value="HAD FAMILY HYDROLASE"/>
    <property type="match status" value="1"/>
</dbReference>
<accession>A0A1H6VN24</accession>
<dbReference type="OrthoDB" id="6101375at2"/>
<name>A0A1H6VN24_9GAMM</name>
<dbReference type="InterPro" id="IPR051540">
    <property type="entry name" value="S-2-haloacid_dehalogenase"/>
</dbReference>